<dbReference type="Pfam" id="PF14383">
    <property type="entry name" value="VARLMGL"/>
    <property type="match status" value="1"/>
</dbReference>
<feature type="compositionally biased region" description="Polar residues" evidence="1">
    <location>
        <begin position="754"/>
        <end position="777"/>
    </location>
</feature>
<keyword evidence="4" id="KW-1185">Reference proteome</keyword>
<feature type="domain" description="DUF3741" evidence="2">
    <location>
        <begin position="285"/>
        <end position="310"/>
    </location>
</feature>
<evidence type="ECO:0000313" key="3">
    <source>
        <dbReference type="EMBL" id="KAG1348084.1"/>
    </source>
</evidence>
<feature type="compositionally biased region" description="Basic and acidic residues" evidence="1">
    <location>
        <begin position="1024"/>
        <end position="1034"/>
    </location>
</feature>
<comment type="caution">
    <text evidence="3">The sequence shown here is derived from an EMBL/GenBank/DDBJ whole genome shotgun (WGS) entry which is preliminary data.</text>
</comment>
<reference evidence="3" key="1">
    <citation type="journal article" date="2017" name="Gigascience">
        <title>The genome draft of coconut (Cocos nucifera).</title>
        <authorList>
            <person name="Xiao Y."/>
            <person name="Xu P."/>
            <person name="Fan H."/>
            <person name="Baudouin L."/>
            <person name="Xia W."/>
            <person name="Bocs S."/>
            <person name="Xu J."/>
            <person name="Li Q."/>
            <person name="Guo A."/>
            <person name="Zhou L."/>
            <person name="Li J."/>
            <person name="Wu Y."/>
            <person name="Ma Z."/>
            <person name="Armero A."/>
            <person name="Issali A.E."/>
            <person name="Liu N."/>
            <person name="Peng M."/>
            <person name="Yang Y."/>
        </authorList>
    </citation>
    <scope>NUCLEOTIDE SEQUENCE</scope>
    <source>
        <tissue evidence="3">Spear leaf of Hainan Tall coconut</tissue>
    </source>
</reference>
<name>A0A8K0N428_COCNU</name>
<sequence length="1034" mass="116009">MVDTEVTKLWIGTRHHKTTAQEGASRAIVPVGRATNTERTVDVSMALALALSKTGKLQNIELFTNATVGNERILHRGSISFRENNGRYMSDKRNSTDQHPFLSHQQIGEISKGVQKLNNILEICSNRPKFNRDSIDLGRELLRGAMDLEESLRMLVTLQEASDYMVGSQGKQVRLLKDKDEDESSSNTSRKKSTSRAKFSSDGFQEQNILTLSYPRKSKAPTNSNKSLPDPSMQFVSHRRSLSCGPGFRPDAQFSGITSSIREEPRSISSGKNSSTPETIKQLGSKVSPASEKVRIPNVVAKLMGLEELPVPPPKADEKNGRAQKVPKLKKETEMGKTVIADTGVSKKEVDMMTSLQKNIFKTGGQNKVLQEKGIREAKVAHSRGKTNLKSLTDIENTGPASNYLPESSLKISKQMDTANMAHSKKDRVTKKEVKESRENAFIKEQISKVKVEQIIHDVKKPILVNLDDAAKKKDSLQKYDKNFQDGFSVQNNSSISTNDDASKRISTVHGAKSKYSVHDSAMETGHDAVNKTETKIILKGDPKLKKAEKPSYEISRQKVFSGSTVITASKRSSSKSAKTEKPRDDPKRSHQEKPKLWNKRSTYHEVDRKAAKGNLENKKTTTTDLRIDKEKAMPPILVTATKKPVHIPNVQQVDTADTTVRRGESNRIYEDKSENIENPNTEGQHLKEQTSFPDEPEHGWKERTNKADRAKVSIHAMNSGKHLQQQLESTTISNSKHIDDSRHTTKTPEKQSAAETDSYTTINLATDTQQTPQVCPSNDPEIQPFKSNGKESEGPIDIREISSNSNLLEWQTRAVSEVDGQGSLTKNQCLMQVLVNNQHFLNTALALFKLKIPIGFLKTNKNSCPVKDNKLLLDCGYELIRRKGKREEVTYAMSMSYAPVKVRCLDTLITELNDDLESLKFPSNTKDNNYDTAEFLHKMLEKDIQNINPDVNCMWDLGWNVMVLPPVEKDEVTRDVEKHVLNALINELARDLIEAEIKEDVKWREEESGGGDEGGNGRSKKKGKEDEKWRFRF</sequence>
<dbReference type="PANTHER" id="PTHR34282:SF1">
    <property type="entry name" value="DUF3741 DOMAIN-CONTAINING PROTEIN"/>
    <property type="match status" value="1"/>
</dbReference>
<dbReference type="EMBL" id="CM017877">
    <property type="protein sequence ID" value="KAG1348084.1"/>
    <property type="molecule type" value="Genomic_DNA"/>
</dbReference>
<feature type="compositionally biased region" description="Basic and acidic residues" evidence="1">
    <location>
        <begin position="578"/>
        <end position="596"/>
    </location>
</feature>
<proteinExistence type="predicted"/>
<dbReference type="PANTHER" id="PTHR34282">
    <property type="entry name" value="OS01G0228800 PROTEIN-RELATED"/>
    <property type="match status" value="1"/>
</dbReference>
<feature type="region of interest" description="Disordered" evidence="1">
    <location>
        <begin position="1003"/>
        <end position="1034"/>
    </location>
</feature>
<dbReference type="AlphaFoldDB" id="A0A8K0N428"/>
<feature type="region of interest" description="Disordered" evidence="1">
    <location>
        <begin position="169"/>
        <end position="289"/>
    </location>
</feature>
<feature type="region of interest" description="Disordered" evidence="1">
    <location>
        <begin position="661"/>
        <end position="701"/>
    </location>
</feature>
<evidence type="ECO:0000256" key="1">
    <source>
        <dbReference type="SAM" id="MobiDB-lite"/>
    </source>
</evidence>
<dbReference type="Proteomes" id="UP000797356">
    <property type="component" value="Chromosome 6"/>
</dbReference>
<feature type="compositionally biased region" description="Basic and acidic residues" evidence="1">
    <location>
        <begin position="737"/>
        <end position="750"/>
    </location>
</feature>
<feature type="region of interest" description="Disordered" evidence="1">
    <location>
        <begin position="566"/>
        <end position="626"/>
    </location>
</feature>
<gene>
    <name evidence="3" type="ORF">COCNU_06G019130</name>
</gene>
<feature type="region of interest" description="Disordered" evidence="1">
    <location>
        <begin position="719"/>
        <end position="797"/>
    </location>
</feature>
<dbReference type="InterPro" id="IPR032795">
    <property type="entry name" value="DUF3741-assoc"/>
</dbReference>
<evidence type="ECO:0000313" key="4">
    <source>
        <dbReference type="Proteomes" id="UP000797356"/>
    </source>
</evidence>
<feature type="compositionally biased region" description="Polar residues" evidence="1">
    <location>
        <begin position="722"/>
        <end position="736"/>
    </location>
</feature>
<reference evidence="3" key="2">
    <citation type="submission" date="2019-07" db="EMBL/GenBank/DDBJ databases">
        <authorList>
            <person name="Yang Y."/>
            <person name="Bocs S."/>
            <person name="Baudouin L."/>
        </authorList>
    </citation>
    <scope>NUCLEOTIDE SEQUENCE</scope>
    <source>
        <tissue evidence="3">Spear leaf of Hainan Tall coconut</tissue>
    </source>
</reference>
<feature type="compositionally biased region" description="Basic and acidic residues" evidence="1">
    <location>
        <begin position="603"/>
        <end position="626"/>
    </location>
</feature>
<evidence type="ECO:0000259" key="2">
    <source>
        <dbReference type="Pfam" id="PF14383"/>
    </source>
</evidence>
<accession>A0A8K0N428</accession>
<organism evidence="3 4">
    <name type="scientific">Cocos nucifera</name>
    <name type="common">Coconut palm</name>
    <dbReference type="NCBI Taxonomy" id="13894"/>
    <lineage>
        <taxon>Eukaryota</taxon>
        <taxon>Viridiplantae</taxon>
        <taxon>Streptophyta</taxon>
        <taxon>Embryophyta</taxon>
        <taxon>Tracheophyta</taxon>
        <taxon>Spermatophyta</taxon>
        <taxon>Magnoliopsida</taxon>
        <taxon>Liliopsida</taxon>
        <taxon>Arecaceae</taxon>
        <taxon>Arecoideae</taxon>
        <taxon>Cocoseae</taxon>
        <taxon>Attaleinae</taxon>
        <taxon>Cocos</taxon>
    </lineage>
</organism>
<feature type="compositionally biased region" description="Polar residues" evidence="1">
    <location>
        <begin position="202"/>
        <end position="211"/>
    </location>
</feature>
<protein>
    <recommendedName>
        <fullName evidence="2">DUF3741 domain-containing protein</fullName>
    </recommendedName>
</protein>
<dbReference type="OrthoDB" id="761625at2759"/>
<feature type="compositionally biased region" description="Basic and acidic residues" evidence="1">
    <location>
        <begin position="661"/>
        <end position="676"/>
    </location>
</feature>